<dbReference type="InterPro" id="IPR003779">
    <property type="entry name" value="CMD-like"/>
</dbReference>
<dbReference type="Pfam" id="PF02627">
    <property type="entry name" value="CMD"/>
    <property type="match status" value="1"/>
</dbReference>
<dbReference type="PANTHER" id="PTHR35446:SF3">
    <property type="entry name" value="CMD DOMAIN-CONTAINING PROTEIN"/>
    <property type="match status" value="1"/>
</dbReference>
<dbReference type="SUPFAM" id="SSF69118">
    <property type="entry name" value="AhpD-like"/>
    <property type="match status" value="1"/>
</dbReference>
<keyword evidence="2" id="KW-0575">Peroxidase</keyword>
<organism evidence="2 3">
    <name type="scientific">Roseibium aggregatum</name>
    <dbReference type="NCBI Taxonomy" id="187304"/>
    <lineage>
        <taxon>Bacteria</taxon>
        <taxon>Pseudomonadati</taxon>
        <taxon>Pseudomonadota</taxon>
        <taxon>Alphaproteobacteria</taxon>
        <taxon>Hyphomicrobiales</taxon>
        <taxon>Stappiaceae</taxon>
        <taxon>Roseibium</taxon>
    </lineage>
</organism>
<protein>
    <submittedName>
        <fullName evidence="2">Putative peroxidase-related enzyme</fullName>
    </submittedName>
</protein>
<name>A0A0M6Y756_9HYPH</name>
<evidence type="ECO:0000313" key="2">
    <source>
        <dbReference type="EMBL" id="CTQ45498.1"/>
    </source>
</evidence>
<dbReference type="OrthoDB" id="9808310at2"/>
<proteinExistence type="predicted"/>
<evidence type="ECO:0000259" key="1">
    <source>
        <dbReference type="Pfam" id="PF02627"/>
    </source>
</evidence>
<dbReference type="Gene3D" id="1.20.1290.10">
    <property type="entry name" value="AhpD-like"/>
    <property type="match status" value="1"/>
</dbReference>
<feature type="domain" description="Carboxymuconolactone decarboxylase-like" evidence="1">
    <location>
        <begin position="41"/>
        <end position="101"/>
    </location>
</feature>
<dbReference type="Proteomes" id="UP000048926">
    <property type="component" value="Unassembled WGS sequence"/>
</dbReference>
<sequence>MFEYHTPETAPQGSLDLLERSKKDYGFYPKLHQVMAEAPSVYEAYLETFRLFTQATDLSPTEQQVVMMTVNYLNECHYCMAGHTMLMKMVKVPDDAIAALRVGGRLNDPKLEALRVYTRTLVEQRGHIGDEALKAFLAAGYSKRQALEVLVGIAAKTLSNFTNALAHTELDEPVKQFAWKKEPEMA</sequence>
<accession>A0A0M6Y756</accession>
<dbReference type="GO" id="GO:0051920">
    <property type="term" value="F:peroxiredoxin activity"/>
    <property type="evidence" value="ECO:0007669"/>
    <property type="project" value="InterPro"/>
</dbReference>
<reference evidence="3" key="1">
    <citation type="submission" date="2015-07" db="EMBL/GenBank/DDBJ databases">
        <authorList>
            <person name="Rodrigo-Torres Lidia"/>
            <person name="Arahal R.David."/>
        </authorList>
    </citation>
    <scope>NUCLEOTIDE SEQUENCE [LARGE SCALE GENOMIC DNA]</scope>
    <source>
        <strain evidence="3">CECT 4801</strain>
    </source>
</reference>
<dbReference type="STRING" id="187304.B0E33_03600"/>
<gene>
    <name evidence="2" type="ORF">LAL4801_03950</name>
</gene>
<dbReference type="EMBL" id="CXST01000002">
    <property type="protein sequence ID" value="CTQ45498.1"/>
    <property type="molecule type" value="Genomic_DNA"/>
</dbReference>
<dbReference type="RefSeq" id="WP_055658557.1">
    <property type="nucleotide sequence ID" value="NZ_CXST01000002.1"/>
</dbReference>
<keyword evidence="3" id="KW-1185">Reference proteome</keyword>
<keyword evidence="2" id="KW-0560">Oxidoreductase</keyword>
<dbReference type="PANTHER" id="PTHR35446">
    <property type="entry name" value="SI:CH211-175M2.5"/>
    <property type="match status" value="1"/>
</dbReference>
<dbReference type="InterPro" id="IPR029032">
    <property type="entry name" value="AhpD-like"/>
</dbReference>
<evidence type="ECO:0000313" key="3">
    <source>
        <dbReference type="Proteomes" id="UP000048926"/>
    </source>
</evidence>
<dbReference type="AlphaFoldDB" id="A0A0M6Y756"/>